<accession>A0A6P4I7V3</accession>
<keyword evidence="2" id="KW-0812">Transmembrane</keyword>
<dbReference type="Proteomes" id="UP001652661">
    <property type="component" value="Chromosome 2R"/>
</dbReference>
<keyword evidence="2" id="KW-1133">Transmembrane helix</keyword>
<name>A0A6P4I7V3_DROKI</name>
<dbReference type="GeneID" id="108072129"/>
<reference evidence="3" key="1">
    <citation type="submission" date="2025-05" db="UniProtKB">
        <authorList>
            <consortium name="RefSeq"/>
        </authorList>
    </citation>
    <scope>NUCLEOTIDE SEQUENCE [LARGE SCALE GENOMIC DNA]</scope>
    <source>
        <strain evidence="3">14028-0561.14</strain>
    </source>
</reference>
<proteinExistence type="predicted"/>
<feature type="region of interest" description="Disordered" evidence="1">
    <location>
        <begin position="438"/>
        <end position="458"/>
    </location>
</feature>
<dbReference type="RefSeq" id="XP_017018653.1">
    <property type="nucleotide sequence ID" value="XM_017163164.3"/>
</dbReference>
<evidence type="ECO:0000256" key="2">
    <source>
        <dbReference type="SAM" id="Phobius"/>
    </source>
</evidence>
<feature type="compositionally biased region" description="Low complexity" evidence="1">
    <location>
        <begin position="438"/>
        <end position="457"/>
    </location>
</feature>
<keyword evidence="2" id="KW-0472">Membrane</keyword>
<gene>
    <name evidence="4" type="primary">LOC108072129</name>
</gene>
<feature type="transmembrane region" description="Helical" evidence="2">
    <location>
        <begin position="7"/>
        <end position="25"/>
    </location>
</feature>
<sequence>MLGKVRNGIIVIYVAIGLFYILANINGSSTYMRPKRQMWSMDHHPAIVLYRQHPNAMRKFYWYNSRTPIMVGKMRLKNYMRSMQMLPRYAMLSPVQYHDTFGNSKRSVFRDLNNMHGFKTTSTTPATTMDYVAAQPNPSMLFSTGPIHRPVEYIAPVIVNPFVPLTAKTPSAERLIGVTNRWNHSRYSSESWNNKCPERIMNTAAGTTEDCFRSSPPDFAKDQYTAHSMPVSELPVTTTNLPFFNYVAHTFFTLDDVILPRSKPGKPSVKDTNEFRPKPAVFTTDITKELVTERFQRTTHAIPTTITTTETAWLPVKPTFMNTEYISSSSFFSPTIPTTTTTPAPSTTTTIVKTEAKVFEAPTIWTTAQPIRNNYSAPNVSTESYKQRLKSLKATKNFSSNIETKLKLLKLHLKNLVSTKETSKFIQNVTTSAVIDSNSTISDNTTTPTPTPATSRRNANRKLRKVRILSSTKKTPVQILRNSTNSNKSKMEHKKPKRMFERRKLFNSTVAPEILKNASADDIDLVNKFKRRTTVSSRKQLNVAESPSVRNSTKILSHTIAKSRADGIQEEKSASALVTESAIMTISSGNIKLRQPNIKVKSKQHSTRKNINLENDNFIPSLPIEVYFKKVNQQ</sequence>
<dbReference type="AlphaFoldDB" id="A0A6P4I7V3"/>
<organism evidence="3 4">
    <name type="scientific">Drosophila kikkawai</name>
    <name type="common">Fruit fly</name>
    <dbReference type="NCBI Taxonomy" id="30033"/>
    <lineage>
        <taxon>Eukaryota</taxon>
        <taxon>Metazoa</taxon>
        <taxon>Ecdysozoa</taxon>
        <taxon>Arthropoda</taxon>
        <taxon>Hexapoda</taxon>
        <taxon>Insecta</taxon>
        <taxon>Pterygota</taxon>
        <taxon>Neoptera</taxon>
        <taxon>Endopterygota</taxon>
        <taxon>Diptera</taxon>
        <taxon>Brachycera</taxon>
        <taxon>Muscomorpha</taxon>
        <taxon>Ephydroidea</taxon>
        <taxon>Drosophilidae</taxon>
        <taxon>Drosophila</taxon>
        <taxon>Sophophora</taxon>
    </lineage>
</organism>
<evidence type="ECO:0000313" key="4">
    <source>
        <dbReference type="RefSeq" id="XP_017018653.1"/>
    </source>
</evidence>
<dbReference type="OrthoDB" id="7859737at2759"/>
<keyword evidence="3" id="KW-1185">Reference proteome</keyword>
<evidence type="ECO:0000313" key="3">
    <source>
        <dbReference type="Proteomes" id="UP001652661"/>
    </source>
</evidence>
<protein>
    <submittedName>
        <fullName evidence="4">Rho GTPase-activating protein gacF</fullName>
    </submittedName>
</protein>
<reference evidence="4" key="2">
    <citation type="submission" date="2025-08" db="UniProtKB">
        <authorList>
            <consortium name="RefSeq"/>
        </authorList>
    </citation>
    <scope>IDENTIFICATION</scope>
    <source>
        <strain evidence="4">14028-0561.14</strain>
        <tissue evidence="4">Whole fly</tissue>
    </source>
</reference>
<evidence type="ECO:0000256" key="1">
    <source>
        <dbReference type="SAM" id="MobiDB-lite"/>
    </source>
</evidence>